<keyword evidence="2 5" id="KW-0812">Transmembrane</keyword>
<dbReference type="InterPro" id="IPR022764">
    <property type="entry name" value="Peptidase_S54_rhomboid_dom"/>
</dbReference>
<dbReference type="SUPFAM" id="SSF144091">
    <property type="entry name" value="Rhomboid-like"/>
    <property type="match status" value="1"/>
</dbReference>
<dbReference type="AlphaFoldDB" id="A0A1U9ULX5"/>
<dbReference type="InterPro" id="IPR035952">
    <property type="entry name" value="Rhomboid-like_sf"/>
</dbReference>
<evidence type="ECO:0000256" key="2">
    <source>
        <dbReference type="ARBA" id="ARBA00022692"/>
    </source>
</evidence>
<feature type="transmembrane region" description="Helical" evidence="5">
    <location>
        <begin position="143"/>
        <end position="162"/>
    </location>
</feature>
<evidence type="ECO:0000256" key="5">
    <source>
        <dbReference type="SAM" id="Phobius"/>
    </source>
</evidence>
<dbReference type="InterPro" id="IPR023826">
    <property type="entry name" value="Rhom-like_SP_proteobac"/>
</dbReference>
<keyword evidence="3 5" id="KW-1133">Transmembrane helix</keyword>
<feature type="domain" description="Peptidase S54 rhomboid" evidence="6">
    <location>
        <begin position="55"/>
        <end position="195"/>
    </location>
</feature>
<accession>A0A1U9ULX5</accession>
<feature type="transmembrane region" description="Helical" evidence="5">
    <location>
        <begin position="95"/>
        <end position="111"/>
    </location>
</feature>
<comment type="subcellular location">
    <subcellularLocation>
        <location evidence="1">Membrane</location>
        <topology evidence="1">Multi-pass membrane protein</topology>
    </subcellularLocation>
</comment>
<evidence type="ECO:0000256" key="3">
    <source>
        <dbReference type="ARBA" id="ARBA00022989"/>
    </source>
</evidence>
<evidence type="ECO:0000313" key="8">
    <source>
        <dbReference type="Proteomes" id="UP000189627"/>
    </source>
</evidence>
<dbReference type="OrthoDB" id="196054at2"/>
<dbReference type="Proteomes" id="UP000189627">
    <property type="component" value="Chromosome 1"/>
</dbReference>
<dbReference type="GO" id="GO:0016020">
    <property type="term" value="C:membrane"/>
    <property type="evidence" value="ECO:0007669"/>
    <property type="project" value="UniProtKB-SubCell"/>
</dbReference>
<dbReference type="Pfam" id="PF01694">
    <property type="entry name" value="Rhomboid"/>
    <property type="match status" value="1"/>
</dbReference>
<reference evidence="8" key="1">
    <citation type="submission" date="2017-02" db="EMBL/GenBank/DDBJ databases">
        <title>Complete genome sequence of Cupriavidus necator strain NH9, a 3-chlorobenzoate degrader.</title>
        <authorList>
            <person name="Moriuchi R."/>
            <person name="Dohra H."/>
            <person name="Ogawa N."/>
        </authorList>
    </citation>
    <scope>NUCLEOTIDE SEQUENCE [LARGE SCALE GENOMIC DNA]</scope>
    <source>
        <strain evidence="8">NH9</strain>
    </source>
</reference>
<proteinExistence type="predicted"/>
<dbReference type="NCBIfam" id="TIGR03902">
    <property type="entry name" value="rhom_GG_sort"/>
    <property type="match status" value="1"/>
</dbReference>
<organism evidence="7 8">
    <name type="scientific">Cupriavidus necator</name>
    <name type="common">Alcaligenes eutrophus</name>
    <name type="synonym">Ralstonia eutropha</name>
    <dbReference type="NCBI Taxonomy" id="106590"/>
    <lineage>
        <taxon>Bacteria</taxon>
        <taxon>Pseudomonadati</taxon>
        <taxon>Pseudomonadota</taxon>
        <taxon>Betaproteobacteria</taxon>
        <taxon>Burkholderiales</taxon>
        <taxon>Burkholderiaceae</taxon>
        <taxon>Cupriavidus</taxon>
    </lineage>
</organism>
<evidence type="ECO:0000259" key="6">
    <source>
        <dbReference type="Pfam" id="PF01694"/>
    </source>
</evidence>
<gene>
    <name evidence="7" type="ORF">BJN34_05955</name>
</gene>
<feature type="transmembrane region" description="Helical" evidence="5">
    <location>
        <begin position="20"/>
        <end position="40"/>
    </location>
</feature>
<dbReference type="Gene3D" id="1.20.1540.10">
    <property type="entry name" value="Rhomboid-like"/>
    <property type="match status" value="1"/>
</dbReference>
<dbReference type="KEGG" id="cuh:BJN34_05955"/>
<evidence type="ECO:0000313" key="7">
    <source>
        <dbReference type="EMBL" id="AQV93437.1"/>
    </source>
</evidence>
<protein>
    <submittedName>
        <fullName evidence="7">Rhombosortase</fullName>
    </submittedName>
</protein>
<dbReference type="EMBL" id="CP017757">
    <property type="protein sequence ID" value="AQV93437.1"/>
    <property type="molecule type" value="Genomic_DNA"/>
</dbReference>
<dbReference type="RefSeq" id="WP_078195788.1">
    <property type="nucleotide sequence ID" value="NZ_CP017757.2"/>
</dbReference>
<evidence type="ECO:0000256" key="1">
    <source>
        <dbReference type="ARBA" id="ARBA00004141"/>
    </source>
</evidence>
<name>A0A1U9ULX5_CUPNE</name>
<evidence type="ECO:0000256" key="4">
    <source>
        <dbReference type="ARBA" id="ARBA00023136"/>
    </source>
</evidence>
<dbReference type="GO" id="GO:0004252">
    <property type="term" value="F:serine-type endopeptidase activity"/>
    <property type="evidence" value="ECO:0007669"/>
    <property type="project" value="InterPro"/>
</dbReference>
<keyword evidence="4 5" id="KW-0472">Membrane</keyword>
<sequence length="215" mass="22748">MRTDAAAGPSAPAGASWPGLLAAIALVWALSACFTFIPWWHAHGLYLRDAVRLDGQWWRLATAMWVHLDAHHWLADMLAATGVLAISARVARARSLLLVLVACGIAVQVVLLRVPAIAWYGGLSGALHGLALWGALGLLRAPGLARATGVLLCLGVLAKVWVEQSWLAPVVFSPAWGFGVVRAAHAAGAVAGLLCWLLQEWWLARRPARGNGAAA</sequence>
<feature type="transmembrane region" description="Helical" evidence="5">
    <location>
        <begin position="174"/>
        <end position="198"/>
    </location>
</feature>
<dbReference type="PROSITE" id="PS51257">
    <property type="entry name" value="PROKAR_LIPOPROTEIN"/>
    <property type="match status" value="1"/>
</dbReference>
<feature type="transmembrane region" description="Helical" evidence="5">
    <location>
        <begin position="117"/>
        <end position="136"/>
    </location>
</feature>